<dbReference type="Pfam" id="PF13377">
    <property type="entry name" value="Peripla_BP_3"/>
    <property type="match status" value="1"/>
</dbReference>
<evidence type="ECO:0000259" key="4">
    <source>
        <dbReference type="PROSITE" id="PS50932"/>
    </source>
</evidence>
<organism evidence="5 6">
    <name type="scientific">Agromyces intestinalis</name>
    <dbReference type="NCBI Taxonomy" id="2592652"/>
    <lineage>
        <taxon>Bacteria</taxon>
        <taxon>Bacillati</taxon>
        <taxon>Actinomycetota</taxon>
        <taxon>Actinomycetes</taxon>
        <taxon>Micrococcales</taxon>
        <taxon>Microbacteriaceae</taxon>
        <taxon>Agromyces</taxon>
    </lineage>
</organism>
<keyword evidence="6" id="KW-1185">Reference proteome</keyword>
<dbReference type="OrthoDB" id="9785139at2"/>
<dbReference type="EMBL" id="CP043505">
    <property type="protein sequence ID" value="QEO15501.1"/>
    <property type="molecule type" value="Genomic_DNA"/>
</dbReference>
<dbReference type="Gene3D" id="3.40.50.2300">
    <property type="match status" value="2"/>
</dbReference>
<dbReference type="SUPFAM" id="SSF47413">
    <property type="entry name" value="lambda repressor-like DNA-binding domains"/>
    <property type="match status" value="1"/>
</dbReference>
<feature type="domain" description="HTH lacI-type" evidence="4">
    <location>
        <begin position="10"/>
        <end position="64"/>
    </location>
</feature>
<dbReference type="PANTHER" id="PTHR30146">
    <property type="entry name" value="LACI-RELATED TRANSCRIPTIONAL REPRESSOR"/>
    <property type="match status" value="1"/>
</dbReference>
<dbReference type="InterPro" id="IPR028082">
    <property type="entry name" value="Peripla_BP_I"/>
</dbReference>
<dbReference type="InterPro" id="IPR010982">
    <property type="entry name" value="Lambda_DNA-bd_dom_sf"/>
</dbReference>
<dbReference type="InterPro" id="IPR000843">
    <property type="entry name" value="HTH_LacI"/>
</dbReference>
<name>A0A5C1YHQ3_9MICO</name>
<reference evidence="5 6" key="1">
    <citation type="submission" date="2019-09" db="EMBL/GenBank/DDBJ databases">
        <title>Genome sequencing of strain KACC 19306.</title>
        <authorList>
            <person name="Heo J."/>
            <person name="Kim S.-J."/>
            <person name="Kim J.-S."/>
            <person name="Hong S.-B."/>
            <person name="Kwon S.-W."/>
        </authorList>
    </citation>
    <scope>NUCLEOTIDE SEQUENCE [LARGE SCALE GENOMIC DNA]</scope>
    <source>
        <strain evidence="5 6">KACC 19306</strain>
    </source>
</reference>
<evidence type="ECO:0000256" key="1">
    <source>
        <dbReference type="ARBA" id="ARBA00023015"/>
    </source>
</evidence>
<dbReference type="CDD" id="cd01392">
    <property type="entry name" value="HTH_LacI"/>
    <property type="match status" value="1"/>
</dbReference>
<dbReference type="Pfam" id="PF00356">
    <property type="entry name" value="LacI"/>
    <property type="match status" value="1"/>
</dbReference>
<keyword evidence="2 5" id="KW-0238">DNA-binding</keyword>
<dbReference type="GO" id="GO:0000976">
    <property type="term" value="F:transcription cis-regulatory region binding"/>
    <property type="evidence" value="ECO:0007669"/>
    <property type="project" value="TreeGrafter"/>
</dbReference>
<dbReference type="PROSITE" id="PS50932">
    <property type="entry name" value="HTH_LACI_2"/>
    <property type="match status" value="1"/>
</dbReference>
<dbReference type="KEGG" id="ail:FLP10_14480"/>
<dbReference type="SMART" id="SM00354">
    <property type="entry name" value="HTH_LACI"/>
    <property type="match status" value="1"/>
</dbReference>
<dbReference type="Proteomes" id="UP000324678">
    <property type="component" value="Chromosome"/>
</dbReference>
<gene>
    <name evidence="5" type="ORF">FLP10_14480</name>
</gene>
<proteinExistence type="predicted"/>
<evidence type="ECO:0000313" key="5">
    <source>
        <dbReference type="EMBL" id="QEO15501.1"/>
    </source>
</evidence>
<dbReference type="RefSeq" id="WP_149161515.1">
    <property type="nucleotide sequence ID" value="NZ_CP043505.1"/>
</dbReference>
<accession>A0A5C1YHQ3</accession>
<dbReference type="InterPro" id="IPR046335">
    <property type="entry name" value="LacI/GalR-like_sensor"/>
</dbReference>
<dbReference type="GO" id="GO:0003700">
    <property type="term" value="F:DNA-binding transcription factor activity"/>
    <property type="evidence" value="ECO:0007669"/>
    <property type="project" value="TreeGrafter"/>
</dbReference>
<dbReference type="SUPFAM" id="SSF53822">
    <property type="entry name" value="Periplasmic binding protein-like I"/>
    <property type="match status" value="1"/>
</dbReference>
<keyword evidence="3" id="KW-0804">Transcription</keyword>
<dbReference type="AlphaFoldDB" id="A0A5C1YHQ3"/>
<sequence length="340" mass="37207">MTSNASSDQPNIRQVAAIAGVSHMTVSRVLNDYPNIRPATRRRVLEVIEELNYRPNLAARALTTRRTRRIGVMVESAVEFGPTSTLRAVEFAARESGYSVTSVALRDDDAMTPQDAVDHLTGQGVDALCVVAPRSSSVSALRKISIPVPVLVIKADSDPSFLTVSVDQQGGTDLAVDHLATLGHRDILHIAGPLDWLDARTRERAFHARAKGWGIRERPIVIGDWSADFAYEFASSLKRLPEYTAIFAGNDDMALGAIHGLHDKGYRVPEDISIVGFDDLPASRHFLPPLTTVRQDFRALGIKAVDVLRASLEGLEIPQRTKIPADLVIRQSTAAPRQLR</sequence>
<dbReference type="Gene3D" id="1.10.260.40">
    <property type="entry name" value="lambda repressor-like DNA-binding domains"/>
    <property type="match status" value="1"/>
</dbReference>
<keyword evidence="1" id="KW-0805">Transcription regulation</keyword>
<evidence type="ECO:0000256" key="2">
    <source>
        <dbReference type="ARBA" id="ARBA00023125"/>
    </source>
</evidence>
<evidence type="ECO:0000313" key="6">
    <source>
        <dbReference type="Proteomes" id="UP000324678"/>
    </source>
</evidence>
<dbReference type="PANTHER" id="PTHR30146:SF109">
    <property type="entry name" value="HTH-TYPE TRANSCRIPTIONAL REGULATOR GALS"/>
    <property type="match status" value="1"/>
</dbReference>
<evidence type="ECO:0000256" key="3">
    <source>
        <dbReference type="ARBA" id="ARBA00023163"/>
    </source>
</evidence>
<protein>
    <submittedName>
        <fullName evidence="5">LacI family DNA-binding transcriptional regulator</fullName>
    </submittedName>
</protein>
<dbReference type="CDD" id="cd01574">
    <property type="entry name" value="PBP1_LacI"/>
    <property type="match status" value="1"/>
</dbReference>